<feature type="non-terminal residue" evidence="2">
    <location>
        <position position="345"/>
    </location>
</feature>
<keyword evidence="3" id="KW-1185">Reference proteome</keyword>
<feature type="region of interest" description="Disordered" evidence="1">
    <location>
        <begin position="218"/>
        <end position="345"/>
    </location>
</feature>
<dbReference type="Proteomes" id="UP001465976">
    <property type="component" value="Unassembled WGS sequence"/>
</dbReference>
<feature type="region of interest" description="Disordered" evidence="1">
    <location>
        <begin position="13"/>
        <end position="117"/>
    </location>
</feature>
<comment type="caution">
    <text evidence="2">The sequence shown here is derived from an EMBL/GenBank/DDBJ whole genome shotgun (WGS) entry which is preliminary data.</text>
</comment>
<accession>A0ABR3ET37</accession>
<feature type="compositionally biased region" description="Low complexity" evidence="1">
    <location>
        <begin position="286"/>
        <end position="299"/>
    </location>
</feature>
<feature type="compositionally biased region" description="Polar residues" evidence="1">
    <location>
        <begin position="80"/>
        <end position="93"/>
    </location>
</feature>
<feature type="compositionally biased region" description="Pro residues" evidence="1">
    <location>
        <begin position="300"/>
        <end position="309"/>
    </location>
</feature>
<name>A0ABR3ET37_9AGAR</name>
<protein>
    <submittedName>
        <fullName evidence="2">Uncharacterized protein</fullName>
    </submittedName>
</protein>
<feature type="compositionally biased region" description="Basic and acidic residues" evidence="1">
    <location>
        <begin position="325"/>
        <end position="334"/>
    </location>
</feature>
<gene>
    <name evidence="2" type="ORF">V5O48_016047</name>
</gene>
<feature type="compositionally biased region" description="Basic and acidic residues" evidence="1">
    <location>
        <begin position="52"/>
        <end position="65"/>
    </location>
</feature>
<reference evidence="2 3" key="1">
    <citation type="submission" date="2024-02" db="EMBL/GenBank/DDBJ databases">
        <title>A draft genome for the cacao thread blight pathogen Marasmius crinis-equi.</title>
        <authorList>
            <person name="Cohen S.P."/>
            <person name="Baruah I.K."/>
            <person name="Amoako-Attah I."/>
            <person name="Bukari Y."/>
            <person name="Meinhardt L.W."/>
            <person name="Bailey B.A."/>
        </authorList>
    </citation>
    <scope>NUCLEOTIDE SEQUENCE [LARGE SCALE GENOMIC DNA]</scope>
    <source>
        <strain evidence="2 3">GH-76</strain>
    </source>
</reference>
<feature type="compositionally biased region" description="Low complexity" evidence="1">
    <location>
        <begin position="260"/>
        <end position="273"/>
    </location>
</feature>
<evidence type="ECO:0000313" key="3">
    <source>
        <dbReference type="Proteomes" id="UP001465976"/>
    </source>
</evidence>
<evidence type="ECO:0000313" key="2">
    <source>
        <dbReference type="EMBL" id="KAL0565972.1"/>
    </source>
</evidence>
<evidence type="ECO:0000256" key="1">
    <source>
        <dbReference type="SAM" id="MobiDB-lite"/>
    </source>
</evidence>
<organism evidence="2 3">
    <name type="scientific">Marasmius crinis-equi</name>
    <dbReference type="NCBI Taxonomy" id="585013"/>
    <lineage>
        <taxon>Eukaryota</taxon>
        <taxon>Fungi</taxon>
        <taxon>Dikarya</taxon>
        <taxon>Basidiomycota</taxon>
        <taxon>Agaricomycotina</taxon>
        <taxon>Agaricomycetes</taxon>
        <taxon>Agaricomycetidae</taxon>
        <taxon>Agaricales</taxon>
        <taxon>Marasmiineae</taxon>
        <taxon>Marasmiaceae</taxon>
        <taxon>Marasmius</taxon>
    </lineage>
</organism>
<proteinExistence type="predicted"/>
<sequence>MFSSLSSFLPSALHLNNANTPENAPVIDVEEDEDEEQQKQRQGAATDDEGESGVKKKDKKEKSPHETFIFVRPPPAKSNHPLNLQVQLVPPNSKQRRQSLDSRVDASDTEGDPNVTVSLSRTPSMASEVSSYSASTSGYASTSSFASYSSTASGTGRRMIIPLYNLQAHNVMTNTIVDAGTDAKIAKFQKRGIEMIDLAVLEPVEVWVTPSGPAAAAATTAMSRGPGTSSRGSLDVGGGSGEQSLRNRLSFLGRPGTAHSPGSSALSLSSTGGDHYQHQHQEVPANNGNSNNNTLSVPTPASPPPPASPNPSVAPAAKKNIFGKLFDRKNKKGEIAAPGAVLGSG</sequence>
<dbReference type="EMBL" id="JBAHYK010002055">
    <property type="protein sequence ID" value="KAL0565972.1"/>
    <property type="molecule type" value="Genomic_DNA"/>
</dbReference>